<reference evidence="1 2" key="1">
    <citation type="journal article" date="2004" name="Mol. Plant Microbe Interact.">
        <title>The genome sequence of the Gram-positive sugarcane pathogen Leifsonia xyli subsp. xyli.</title>
        <authorList>
            <person name="Monteiro-Vitorello C.B."/>
            <person name="Camargo L.E.A."/>
            <person name="Van Sluys M.A."/>
            <person name="Kitajima J.P."/>
            <person name="Truffi D."/>
            <person name="do Amaral A.M."/>
            <person name="Harakava R."/>
            <person name="de Oliveira J.C.F."/>
            <person name="Wood D."/>
            <person name="de Oliveira M.C."/>
            <person name="Miyaki C.Y."/>
            <person name="Takita M.A."/>
            <person name="da Silva A.C.R."/>
            <person name="Furlan L.R."/>
            <person name="Carraro D.M."/>
            <person name="Camarotte G."/>
            <person name="Almeida N.F. Jr."/>
            <person name="Carrer H."/>
            <person name="Coutinho L.L."/>
            <person name="El-Dorry H.A."/>
            <person name="Ferro M.I.T."/>
            <person name="Gagliardi P.R."/>
            <person name="Giglioti E."/>
            <person name="Goldman M.H.S."/>
            <person name="Goldman G.H."/>
            <person name="Kimura E.T."/>
            <person name="Ferro E.S."/>
            <person name="Kuramae E.E."/>
            <person name="Lemos E.G.M."/>
            <person name="Lemos M.V.F."/>
            <person name="Mauro S.M.Z."/>
            <person name="Machado M.A."/>
            <person name="Marino C.L."/>
            <person name="Menck C.F."/>
            <person name="Nunes L.R."/>
            <person name="Oliveira R.C."/>
            <person name="Pereira G.G."/>
            <person name="Siqueira W."/>
            <person name="de Souza A.A."/>
            <person name="Tsai S.M."/>
            <person name="Zanca A.S."/>
            <person name="Simpson A.J.G."/>
            <person name="Brumbley S.M."/>
            <person name="Setubal J.C."/>
        </authorList>
    </citation>
    <scope>NUCLEOTIDE SEQUENCE [LARGE SCALE GENOMIC DNA]</scope>
    <source>
        <strain evidence="1 2">CTCB07</strain>
    </source>
</reference>
<gene>
    <name evidence="1" type="ordered locus">Lxx03730</name>
</gene>
<evidence type="ECO:0000313" key="1">
    <source>
        <dbReference type="EMBL" id="AAT88382.1"/>
    </source>
</evidence>
<organism evidence="1 2">
    <name type="scientific">Leifsonia xyli subsp. xyli (strain CTCB07)</name>
    <dbReference type="NCBI Taxonomy" id="281090"/>
    <lineage>
        <taxon>Bacteria</taxon>
        <taxon>Bacillati</taxon>
        <taxon>Actinomycetota</taxon>
        <taxon>Actinomycetes</taxon>
        <taxon>Micrococcales</taxon>
        <taxon>Microbacteriaceae</taxon>
        <taxon>Leifsonia</taxon>
    </lineage>
</organism>
<accession>Q6AGW3</accession>
<dbReference type="KEGG" id="lxx:Lxx03730"/>
<dbReference type="Proteomes" id="UP000001306">
    <property type="component" value="Chromosome"/>
</dbReference>
<evidence type="ECO:0000313" key="2">
    <source>
        <dbReference type="Proteomes" id="UP000001306"/>
    </source>
</evidence>
<dbReference type="EMBL" id="AE016822">
    <property type="protein sequence ID" value="AAT88382.1"/>
    <property type="molecule type" value="Genomic_DNA"/>
</dbReference>
<dbReference type="AlphaFoldDB" id="Q6AGW3"/>
<proteinExistence type="predicted"/>
<dbReference type="HOGENOM" id="CLU_1832680_0_0_11"/>
<keyword evidence="2" id="KW-1185">Reference proteome</keyword>
<sequence>MFEAGEAFAEAVPGAGLFLVGGGAQPWLVAVVPALRAGGGRFPVAFALDAADESSAAAVGDVAELRHVDMDQRSRVVVLVATEWLFVTWSLTSRASDAMCLTSRRVRAPSTIEMTIAAIPPAAVTAAAINVAHPMGISAIASPLMGFGTGF</sequence>
<protein>
    <submittedName>
        <fullName evidence="1">Uncharacterized protein</fullName>
    </submittedName>
</protein>
<name>Q6AGW3_LEIXX</name>